<accession>A0A0F3GTN3</accession>
<gene>
    <name evidence="2" type="ORF">MBAV_003753</name>
</gene>
<feature type="transmembrane region" description="Helical" evidence="1">
    <location>
        <begin position="45"/>
        <end position="64"/>
    </location>
</feature>
<dbReference type="EMBL" id="LACI01001635">
    <property type="protein sequence ID" value="KJU84053.1"/>
    <property type="molecule type" value="Genomic_DNA"/>
</dbReference>
<organism evidence="2 3">
    <name type="scientific">Candidatus Magnetobacterium bavaricum</name>
    <dbReference type="NCBI Taxonomy" id="29290"/>
    <lineage>
        <taxon>Bacteria</taxon>
        <taxon>Pseudomonadati</taxon>
        <taxon>Nitrospirota</taxon>
        <taxon>Thermodesulfovibrionia</taxon>
        <taxon>Thermodesulfovibrionales</taxon>
        <taxon>Candidatus Magnetobacteriaceae</taxon>
        <taxon>Candidatus Magnetobacterium</taxon>
    </lineage>
</organism>
<feature type="non-terminal residue" evidence="2">
    <location>
        <position position="66"/>
    </location>
</feature>
<reference evidence="2 3" key="1">
    <citation type="submission" date="2015-02" db="EMBL/GenBank/DDBJ databases">
        <title>Single-cell genomics of uncultivated deep-branching MTB reveals a conserved set of magnetosome genes.</title>
        <authorList>
            <person name="Kolinko S."/>
            <person name="Richter M."/>
            <person name="Glockner F.O."/>
            <person name="Brachmann A."/>
            <person name="Schuler D."/>
        </authorList>
    </citation>
    <scope>NUCLEOTIDE SEQUENCE [LARGE SCALE GENOMIC DNA]</scope>
    <source>
        <strain evidence="2">TM-1</strain>
    </source>
</reference>
<evidence type="ECO:0000313" key="3">
    <source>
        <dbReference type="Proteomes" id="UP000033423"/>
    </source>
</evidence>
<name>A0A0F3GTN3_9BACT</name>
<protein>
    <submittedName>
        <fullName evidence="2">Membrane protein</fullName>
    </submittedName>
</protein>
<keyword evidence="1" id="KW-0812">Transmembrane</keyword>
<evidence type="ECO:0000313" key="2">
    <source>
        <dbReference type="EMBL" id="KJU84053.1"/>
    </source>
</evidence>
<sequence>MKGTKNEKSKKKKQIEIDIKNLYLVLIPSFIIAITIVRVGDIANFLAVLFVCLILMSIVMVDIFRY</sequence>
<dbReference type="Proteomes" id="UP000033423">
    <property type="component" value="Unassembled WGS sequence"/>
</dbReference>
<comment type="caution">
    <text evidence="2">The sequence shown here is derived from an EMBL/GenBank/DDBJ whole genome shotgun (WGS) entry which is preliminary data.</text>
</comment>
<proteinExistence type="predicted"/>
<feature type="transmembrane region" description="Helical" evidence="1">
    <location>
        <begin position="21"/>
        <end position="39"/>
    </location>
</feature>
<keyword evidence="1" id="KW-1133">Transmembrane helix</keyword>
<evidence type="ECO:0000256" key="1">
    <source>
        <dbReference type="SAM" id="Phobius"/>
    </source>
</evidence>
<keyword evidence="1" id="KW-0472">Membrane</keyword>
<dbReference type="AlphaFoldDB" id="A0A0F3GTN3"/>
<keyword evidence="3" id="KW-1185">Reference proteome</keyword>